<reference evidence="2 3" key="1">
    <citation type="submission" date="2013-01" db="EMBL/GenBank/DDBJ databases">
        <authorList>
            <person name="Harkins D.M."/>
            <person name="Durkin A.S."/>
            <person name="Brinkac L.M."/>
            <person name="Haft D.H."/>
            <person name="Selengut J.D."/>
            <person name="Sanka R."/>
            <person name="DePew J."/>
            <person name="Purushe J."/>
            <person name="Chanthongthip A."/>
            <person name="Lattana O."/>
            <person name="Phetsouvanh R."/>
            <person name="Newton P.N."/>
            <person name="Vinetz J.M."/>
            <person name="Sutton G.G."/>
            <person name="Nierman W.C."/>
            <person name="Fouts D.E."/>
        </authorList>
    </citation>
    <scope>NUCLEOTIDE SEQUENCE [LARGE SCALE GENOMIC DNA]</scope>
    <source>
        <strain evidence="2 3">UI 13098</strain>
    </source>
</reference>
<evidence type="ECO:0000256" key="1">
    <source>
        <dbReference type="SAM" id="Coils"/>
    </source>
</evidence>
<dbReference type="Proteomes" id="UP000012118">
    <property type="component" value="Unassembled WGS sequence"/>
</dbReference>
<organism evidence="2 3">
    <name type="scientific">Leptospira weilii str. UI 13098</name>
    <dbReference type="NCBI Taxonomy" id="1088542"/>
    <lineage>
        <taxon>Bacteria</taxon>
        <taxon>Pseudomonadati</taxon>
        <taxon>Spirochaetota</taxon>
        <taxon>Spirochaetia</taxon>
        <taxon>Leptospirales</taxon>
        <taxon>Leptospiraceae</taxon>
        <taxon>Leptospira</taxon>
    </lineage>
</organism>
<dbReference type="EMBL" id="AHNU02000048">
    <property type="protein sequence ID" value="EMN89886.1"/>
    <property type="molecule type" value="Genomic_DNA"/>
</dbReference>
<proteinExistence type="predicted"/>
<dbReference type="AlphaFoldDB" id="M6Q2U4"/>
<keyword evidence="3" id="KW-1185">Reference proteome</keyword>
<comment type="caution">
    <text evidence="2">The sequence shown here is derived from an EMBL/GenBank/DDBJ whole genome shotgun (WGS) entry which is preliminary data.</text>
</comment>
<evidence type="ECO:0000313" key="2">
    <source>
        <dbReference type="EMBL" id="EMN89886.1"/>
    </source>
</evidence>
<evidence type="ECO:0000313" key="3">
    <source>
        <dbReference type="Proteomes" id="UP000012118"/>
    </source>
</evidence>
<name>M6Q2U4_9LEPT</name>
<protein>
    <submittedName>
        <fullName evidence="2">Uncharacterized protein</fullName>
    </submittedName>
</protein>
<sequence length="189" mass="22104">MHEENHKPVSCETCQEFLGQIARVFPSLGHLHDKKYMESLGLSFLGEDQFSGDPVTTTAVWPGKSNADRKTSEFWLCCPVHPNCSHEYEEFEEEREEDDDEIAEIFREGRVRDAKRRLVTDEQYRQNEEANEERIRLERKYGPITKTELFSIGVWEEPTCSHEPEDSGTWLANYISWKCKTLTLQKITL</sequence>
<accession>M6Q2U4</accession>
<dbReference type="RefSeq" id="WP_004503476.1">
    <property type="nucleotide sequence ID" value="NZ_AHNU02000048.1"/>
</dbReference>
<feature type="coiled-coil region" evidence="1">
    <location>
        <begin position="88"/>
        <end position="140"/>
    </location>
</feature>
<gene>
    <name evidence="2" type="ORF">LEP1GSC108_3399</name>
</gene>
<keyword evidence="1" id="KW-0175">Coiled coil</keyword>